<sequence>MDLINTINSTLQEAQTNSTNKTSLFFQDNAQGFYCSAARLLKGDMQKLAPDFPSLRGAQLR</sequence>
<name>A0A078L2Q9_9GAMM</name>
<dbReference type="EMBL" id="CCSB01000003">
    <property type="protein sequence ID" value="CDZ78404.1"/>
    <property type="molecule type" value="Genomic_DNA"/>
</dbReference>
<evidence type="ECO:0000313" key="2">
    <source>
        <dbReference type="Proteomes" id="UP000044071"/>
    </source>
</evidence>
<dbReference type="Proteomes" id="UP000044071">
    <property type="component" value="Unassembled WGS sequence"/>
</dbReference>
<accession>A0A078L2Q9</accession>
<protein>
    <submittedName>
        <fullName evidence="1">Uncharacterized protein</fullName>
    </submittedName>
</protein>
<dbReference type="AlphaFoldDB" id="A0A078L2Q9"/>
<keyword evidence="2" id="KW-1185">Reference proteome</keyword>
<organism evidence="1 2">
    <name type="scientific">Legionella massiliensis</name>
    <dbReference type="NCBI Taxonomy" id="1034943"/>
    <lineage>
        <taxon>Bacteria</taxon>
        <taxon>Pseudomonadati</taxon>
        <taxon>Pseudomonadota</taxon>
        <taxon>Gammaproteobacteria</taxon>
        <taxon>Legionellales</taxon>
        <taxon>Legionellaceae</taxon>
        <taxon>Legionella</taxon>
    </lineage>
</organism>
<reference evidence="1 2" key="1">
    <citation type="submission" date="2014-06" db="EMBL/GenBank/DDBJ databases">
        <authorList>
            <person name="Urmite Genomes Urmite Genomes"/>
        </authorList>
    </citation>
    <scope>NUCLEOTIDE SEQUENCE [LARGE SCALE GENOMIC DNA]</scope>
</reference>
<evidence type="ECO:0000313" key="1">
    <source>
        <dbReference type="EMBL" id="CDZ78404.1"/>
    </source>
</evidence>
<proteinExistence type="predicted"/>
<gene>
    <name evidence="1" type="ORF">BN59_02714</name>
</gene>